<evidence type="ECO:0000313" key="3">
    <source>
        <dbReference type="Proteomes" id="UP000007815"/>
    </source>
</evidence>
<gene>
    <name evidence="2" type="ORF">SRA_00817</name>
</gene>
<organism evidence="2 3">
    <name type="scientific">Streptococcus ratti FA-1 = DSM 20564</name>
    <dbReference type="NCBI Taxonomy" id="699248"/>
    <lineage>
        <taxon>Bacteria</taxon>
        <taxon>Bacillati</taxon>
        <taxon>Bacillota</taxon>
        <taxon>Bacilli</taxon>
        <taxon>Lactobacillales</taxon>
        <taxon>Streptococcaceae</taxon>
        <taxon>Streptococcus</taxon>
    </lineage>
</organism>
<protein>
    <submittedName>
        <fullName evidence="2">Uncharacterized protein</fullName>
    </submittedName>
</protein>
<evidence type="ECO:0000256" key="1">
    <source>
        <dbReference type="SAM" id="Phobius"/>
    </source>
</evidence>
<evidence type="ECO:0000313" key="2">
    <source>
        <dbReference type="EMBL" id="EJN94881.1"/>
    </source>
</evidence>
<keyword evidence="1" id="KW-1133">Transmembrane helix</keyword>
<dbReference type="EMBL" id="AJTZ01000003">
    <property type="protein sequence ID" value="EJN94881.1"/>
    <property type="molecule type" value="Genomic_DNA"/>
</dbReference>
<feature type="transmembrane region" description="Helical" evidence="1">
    <location>
        <begin position="196"/>
        <end position="220"/>
    </location>
</feature>
<feature type="transmembrane region" description="Helical" evidence="1">
    <location>
        <begin position="36"/>
        <end position="59"/>
    </location>
</feature>
<name>A0ABN0GWK5_STRRT</name>
<proteinExistence type="predicted"/>
<feature type="transmembrane region" description="Helical" evidence="1">
    <location>
        <begin position="6"/>
        <end position="24"/>
    </location>
</feature>
<dbReference type="RefSeq" id="WP_003086513.1">
    <property type="nucleotide sequence ID" value="NZ_AJTZ01000003.1"/>
</dbReference>
<keyword evidence="1" id="KW-0472">Membrane</keyword>
<accession>A0ABN0GWK5</accession>
<feature type="transmembrane region" description="Helical" evidence="1">
    <location>
        <begin position="118"/>
        <end position="142"/>
    </location>
</feature>
<reference evidence="2 3" key="1">
    <citation type="submission" date="2009-12" db="EMBL/GenBank/DDBJ databases">
        <authorList>
            <person name="Lefebure T."/>
            <person name="Cornejo O.E."/>
            <person name="Pavinski Bitar P.D."/>
            <person name="Lang P."/>
            <person name="Stanhope M.J."/>
        </authorList>
    </citation>
    <scope>NUCLEOTIDE SEQUENCE [LARGE SCALE GENOMIC DNA]</scope>
    <source>
        <strain evidence="2 3">FA-1</strain>
    </source>
</reference>
<keyword evidence="3" id="KW-1185">Reference proteome</keyword>
<feature type="transmembrane region" description="Helical" evidence="1">
    <location>
        <begin position="148"/>
        <end position="175"/>
    </location>
</feature>
<comment type="caution">
    <text evidence="2">The sequence shown here is derived from an EMBL/GenBank/DDBJ whole genome shotgun (WGS) entry which is preliminary data.</text>
</comment>
<keyword evidence="1" id="KW-0812">Transmembrane</keyword>
<sequence>MANLLIIVGLGFAGIDPVGMLLLLGGLAKGLDKKKALIYTLGVFLGTSLLGTVLSAIFGNKLSYVIENLLFSLFKLPDSLWVVIYIFIISFLVILGLKRLRAIEKTAPDKAAKGGKKGLWGMIGFMIVTALIDPTFIAVLALSGQRHLVLAFMSNLIWVLLSQLPLFLLTLTILTNKHLAFTKWFNKLIAKHRQPVRNMVTGLVFLATFVLCSDLVAYLITGTWLID</sequence>
<feature type="transmembrane region" description="Helical" evidence="1">
    <location>
        <begin position="79"/>
        <end position="97"/>
    </location>
</feature>
<dbReference type="Proteomes" id="UP000007815">
    <property type="component" value="Unassembled WGS sequence"/>
</dbReference>